<feature type="domain" description="DUF2061" evidence="2">
    <location>
        <begin position="8"/>
        <end position="59"/>
    </location>
</feature>
<organism evidence="3 4">
    <name type="scientific">Ponticoccus alexandrii</name>
    <dbReference type="NCBI Taxonomy" id="1943633"/>
    <lineage>
        <taxon>Bacteria</taxon>
        <taxon>Pseudomonadati</taxon>
        <taxon>Pseudomonadota</taxon>
        <taxon>Alphaproteobacteria</taxon>
        <taxon>Rhodobacterales</taxon>
        <taxon>Roseobacteraceae</taxon>
        <taxon>Ponticoccus</taxon>
    </lineage>
</organism>
<protein>
    <submittedName>
        <fullName evidence="3">DUF2061 domain-containing protein</fullName>
    </submittedName>
</protein>
<keyword evidence="1" id="KW-0812">Transmembrane</keyword>
<name>A0ABX7F6E2_9RHOB</name>
<proteinExistence type="predicted"/>
<gene>
    <name evidence="3" type="ORF">GQA70_02365</name>
</gene>
<dbReference type="EMBL" id="CP047166">
    <property type="protein sequence ID" value="QRF65258.1"/>
    <property type="molecule type" value="Genomic_DNA"/>
</dbReference>
<keyword evidence="1" id="KW-1133">Transmembrane helix</keyword>
<feature type="transmembrane region" description="Helical" evidence="1">
    <location>
        <begin position="36"/>
        <end position="54"/>
    </location>
</feature>
<evidence type="ECO:0000313" key="3">
    <source>
        <dbReference type="EMBL" id="QRF65258.1"/>
    </source>
</evidence>
<evidence type="ECO:0000259" key="2">
    <source>
        <dbReference type="Pfam" id="PF09834"/>
    </source>
</evidence>
<evidence type="ECO:0000313" key="4">
    <source>
        <dbReference type="Proteomes" id="UP000596387"/>
    </source>
</evidence>
<dbReference type="Pfam" id="PF09834">
    <property type="entry name" value="DUF2061"/>
    <property type="match status" value="1"/>
</dbReference>
<evidence type="ECO:0000256" key="1">
    <source>
        <dbReference type="SAM" id="Phobius"/>
    </source>
</evidence>
<keyword evidence="4" id="KW-1185">Reference proteome</keyword>
<keyword evidence="1" id="KW-0472">Membrane</keyword>
<reference evidence="3 4" key="1">
    <citation type="submission" date="2019-12" db="EMBL/GenBank/DDBJ databases">
        <title>Complete Genome Sequence of a Quorum-Sensing Bacterium,Rhodobacteraceae bacterium C31, Isolated from a marine microalgae symbiotic bacteria.</title>
        <authorList>
            <person name="Zhang Y."/>
        </authorList>
    </citation>
    <scope>NUCLEOTIDE SEQUENCE [LARGE SCALE GENOMIC DNA]</scope>
    <source>
        <strain evidence="3 4">C31</strain>
    </source>
</reference>
<feature type="transmembrane region" description="Helical" evidence="1">
    <location>
        <begin position="12"/>
        <end position="30"/>
    </location>
</feature>
<dbReference type="Proteomes" id="UP000596387">
    <property type="component" value="Chromosome"/>
</dbReference>
<sequence length="67" mass="7171">MDSPRRTLVKSLLWTLIGLVTMAFVGFAFTGSLASGGGMAAINAMIGLAMYALYERLWAAISWGRDA</sequence>
<dbReference type="InterPro" id="IPR018638">
    <property type="entry name" value="DUF2061_membrane"/>
</dbReference>
<accession>A0ABX7F6E2</accession>